<keyword evidence="4" id="KW-0597">Phosphoprotein</keyword>
<dbReference type="InterPro" id="IPR003660">
    <property type="entry name" value="HAMP_dom"/>
</dbReference>
<dbReference type="OrthoDB" id="9757990at2"/>
<evidence type="ECO:0000256" key="9">
    <source>
        <dbReference type="ARBA" id="ARBA00023012"/>
    </source>
</evidence>
<evidence type="ECO:0000256" key="10">
    <source>
        <dbReference type="SAM" id="Phobius"/>
    </source>
</evidence>
<keyword evidence="5" id="KW-0808">Transferase</keyword>
<comment type="catalytic activity">
    <reaction evidence="1">
        <text>ATP + protein L-histidine = ADP + protein N-phospho-L-histidine.</text>
        <dbReference type="EC" id="2.7.13.3"/>
    </reaction>
</comment>
<dbReference type="InterPro" id="IPR003594">
    <property type="entry name" value="HATPase_dom"/>
</dbReference>
<dbReference type="PANTHER" id="PTHR43711">
    <property type="entry name" value="TWO-COMPONENT HISTIDINE KINASE"/>
    <property type="match status" value="1"/>
</dbReference>
<keyword evidence="8 10" id="KW-1133">Transmembrane helix</keyword>
<dbReference type="Gene3D" id="1.10.287.130">
    <property type="match status" value="1"/>
</dbReference>
<evidence type="ECO:0000256" key="3">
    <source>
        <dbReference type="ARBA" id="ARBA00012438"/>
    </source>
</evidence>
<feature type="transmembrane region" description="Helical" evidence="10">
    <location>
        <begin position="20"/>
        <end position="46"/>
    </location>
</feature>
<dbReference type="Pfam" id="PF00512">
    <property type="entry name" value="HisKA"/>
    <property type="match status" value="1"/>
</dbReference>
<reference evidence="13 14" key="1">
    <citation type="journal article" date="2015" name="Genome Announc.">
        <title>Draft Genome Sequence of Mycobacterium obuense Strain UC1, Isolated from Patient Sputum.</title>
        <authorList>
            <person name="Greninger A.L."/>
            <person name="Cunningham G."/>
            <person name="Hsu E.D."/>
            <person name="Yu J.M."/>
            <person name="Chiu C.Y."/>
            <person name="Miller S."/>
        </authorList>
    </citation>
    <scope>NUCLEOTIDE SEQUENCE [LARGE SCALE GENOMIC DNA]</scope>
    <source>
        <strain evidence="13 14">UC1</strain>
    </source>
</reference>
<dbReference type="SUPFAM" id="SSF158472">
    <property type="entry name" value="HAMP domain-like"/>
    <property type="match status" value="1"/>
</dbReference>
<dbReference type="GO" id="GO:0000155">
    <property type="term" value="F:phosphorelay sensor kinase activity"/>
    <property type="evidence" value="ECO:0007669"/>
    <property type="project" value="InterPro"/>
</dbReference>
<dbReference type="SUPFAM" id="SSF47384">
    <property type="entry name" value="Homodimeric domain of signal transducing histidine kinase"/>
    <property type="match status" value="1"/>
</dbReference>
<dbReference type="EMBL" id="LAUZ02000026">
    <property type="protein sequence ID" value="KKF02968.1"/>
    <property type="molecule type" value="Genomic_DNA"/>
</dbReference>
<evidence type="ECO:0000256" key="7">
    <source>
        <dbReference type="ARBA" id="ARBA00022777"/>
    </source>
</evidence>
<dbReference type="SMART" id="SM00387">
    <property type="entry name" value="HATPase_c"/>
    <property type="match status" value="1"/>
</dbReference>
<dbReference type="FunFam" id="3.30.565.10:FF:000006">
    <property type="entry name" value="Sensor histidine kinase WalK"/>
    <property type="match status" value="1"/>
</dbReference>
<feature type="domain" description="Histidine kinase" evidence="11">
    <location>
        <begin position="163"/>
        <end position="379"/>
    </location>
</feature>
<name>A0A0M2K0U9_9MYCO</name>
<dbReference type="PROSITE" id="PS50109">
    <property type="entry name" value="HIS_KIN"/>
    <property type="match status" value="1"/>
</dbReference>
<dbReference type="Pfam" id="PF02518">
    <property type="entry name" value="HATPase_c"/>
    <property type="match status" value="1"/>
</dbReference>
<dbReference type="RefSeq" id="WP_043416018.1">
    <property type="nucleotide sequence ID" value="NZ_CALTXN010000048.1"/>
</dbReference>
<accession>A0A0M2K0U9</accession>
<evidence type="ECO:0000256" key="8">
    <source>
        <dbReference type="ARBA" id="ARBA00022989"/>
    </source>
</evidence>
<dbReference type="SMART" id="SM00304">
    <property type="entry name" value="HAMP"/>
    <property type="match status" value="1"/>
</dbReference>
<dbReference type="PANTHER" id="PTHR43711:SF1">
    <property type="entry name" value="HISTIDINE KINASE 1"/>
    <property type="match status" value="1"/>
</dbReference>
<dbReference type="PRINTS" id="PR00344">
    <property type="entry name" value="BCTRLSENSOR"/>
</dbReference>
<dbReference type="CDD" id="cd06225">
    <property type="entry name" value="HAMP"/>
    <property type="match status" value="1"/>
</dbReference>
<evidence type="ECO:0000256" key="1">
    <source>
        <dbReference type="ARBA" id="ARBA00000085"/>
    </source>
</evidence>
<dbReference type="CDD" id="cd00082">
    <property type="entry name" value="HisKA"/>
    <property type="match status" value="1"/>
</dbReference>
<keyword evidence="9" id="KW-0902">Two-component regulatory system</keyword>
<evidence type="ECO:0000259" key="12">
    <source>
        <dbReference type="PROSITE" id="PS50885"/>
    </source>
</evidence>
<comment type="subcellular location">
    <subcellularLocation>
        <location evidence="2">Cell membrane</location>
    </subcellularLocation>
</comment>
<protein>
    <recommendedName>
        <fullName evidence="3">histidine kinase</fullName>
        <ecNumber evidence="3">2.7.13.3</ecNumber>
    </recommendedName>
</protein>
<dbReference type="CDD" id="cd00075">
    <property type="entry name" value="HATPase"/>
    <property type="match status" value="1"/>
</dbReference>
<evidence type="ECO:0000256" key="4">
    <source>
        <dbReference type="ARBA" id="ARBA00022553"/>
    </source>
</evidence>
<dbReference type="Pfam" id="PF00672">
    <property type="entry name" value="HAMP"/>
    <property type="match status" value="1"/>
</dbReference>
<evidence type="ECO:0000256" key="2">
    <source>
        <dbReference type="ARBA" id="ARBA00004236"/>
    </source>
</evidence>
<dbReference type="PATRIC" id="fig|1807.13.peg.2673"/>
<dbReference type="GO" id="GO:0005886">
    <property type="term" value="C:plasma membrane"/>
    <property type="evidence" value="ECO:0007669"/>
    <property type="project" value="UniProtKB-SubCell"/>
</dbReference>
<evidence type="ECO:0000259" key="11">
    <source>
        <dbReference type="PROSITE" id="PS50109"/>
    </source>
</evidence>
<proteinExistence type="predicted"/>
<dbReference type="InterPro" id="IPR005467">
    <property type="entry name" value="His_kinase_dom"/>
</dbReference>
<evidence type="ECO:0000313" key="14">
    <source>
        <dbReference type="Proteomes" id="UP000034150"/>
    </source>
</evidence>
<dbReference type="SMART" id="SM00388">
    <property type="entry name" value="HisKA"/>
    <property type="match status" value="1"/>
</dbReference>
<dbReference type="SUPFAM" id="SSF55874">
    <property type="entry name" value="ATPase domain of HSP90 chaperone/DNA topoisomerase II/histidine kinase"/>
    <property type="match status" value="1"/>
</dbReference>
<evidence type="ECO:0000256" key="6">
    <source>
        <dbReference type="ARBA" id="ARBA00022692"/>
    </source>
</evidence>
<comment type="caution">
    <text evidence="13">The sequence shown here is derived from an EMBL/GenBank/DDBJ whole genome shotgun (WGS) entry which is preliminary data.</text>
</comment>
<evidence type="ECO:0000313" key="13">
    <source>
        <dbReference type="EMBL" id="KKF02968.1"/>
    </source>
</evidence>
<sequence length="394" mass="42001">MTPPPASTARRRRRRGRPGIGLRLLAAQAIVLAAGAVTTAVVAAVVGPPLFREHLHRAGVPMNSPEEVHAEEAYGYATVMSIGGALAVSALAALAVSFYVSRRLQRSVTEVASAATDVAQGNYDVRVSSPRLGDDFDALSTAFNQMASRLQTVDSTRQQLFGDLAHEIRTPVAVLEAYIEALEDGVRTLTPQTATMLRDQTRRLVRFSNDVAALAKAEESSVSMSYANIDVDRLTHRCVAAAQERYDNKGVALRVRLQKALPPLWADEQRLSQVLGNLLENALRHTPSGGSVEVNCVRDGDRLRIAVADTGEGIAAEHVNRVFERFYRADSARDREHGGAGLGLAIAKALVEAHGGAISVASAGPGGGATFTLAMPITPERTEQTPVTADSARI</sequence>
<dbReference type="InterPro" id="IPR036097">
    <property type="entry name" value="HisK_dim/P_sf"/>
</dbReference>
<feature type="domain" description="HAMP" evidence="12">
    <location>
        <begin position="102"/>
        <end position="155"/>
    </location>
</feature>
<evidence type="ECO:0000256" key="5">
    <source>
        <dbReference type="ARBA" id="ARBA00022679"/>
    </source>
</evidence>
<dbReference type="AlphaFoldDB" id="A0A0M2K0U9"/>
<keyword evidence="7 13" id="KW-0418">Kinase</keyword>
<dbReference type="PROSITE" id="PS50885">
    <property type="entry name" value="HAMP"/>
    <property type="match status" value="1"/>
</dbReference>
<dbReference type="Proteomes" id="UP000034150">
    <property type="component" value="Unassembled WGS sequence"/>
</dbReference>
<organism evidence="13 14">
    <name type="scientific">Mycolicibacterium obuense</name>
    <dbReference type="NCBI Taxonomy" id="1807"/>
    <lineage>
        <taxon>Bacteria</taxon>
        <taxon>Bacillati</taxon>
        <taxon>Actinomycetota</taxon>
        <taxon>Actinomycetes</taxon>
        <taxon>Mycobacteriales</taxon>
        <taxon>Mycobacteriaceae</taxon>
        <taxon>Mycolicibacterium</taxon>
    </lineage>
</organism>
<keyword evidence="10" id="KW-0472">Membrane</keyword>
<gene>
    <name evidence="13" type="ORF">WN67_05655</name>
</gene>
<dbReference type="InterPro" id="IPR004358">
    <property type="entry name" value="Sig_transdc_His_kin-like_C"/>
</dbReference>
<dbReference type="InterPro" id="IPR050736">
    <property type="entry name" value="Sensor_HK_Regulatory"/>
</dbReference>
<dbReference type="InterPro" id="IPR003661">
    <property type="entry name" value="HisK_dim/P_dom"/>
</dbReference>
<keyword evidence="14" id="KW-1185">Reference proteome</keyword>
<dbReference type="InterPro" id="IPR036890">
    <property type="entry name" value="HATPase_C_sf"/>
</dbReference>
<feature type="transmembrane region" description="Helical" evidence="10">
    <location>
        <begin position="73"/>
        <end position="100"/>
    </location>
</feature>
<dbReference type="Gene3D" id="6.10.340.10">
    <property type="match status" value="1"/>
</dbReference>
<dbReference type="Gene3D" id="3.30.565.10">
    <property type="entry name" value="Histidine kinase-like ATPase, C-terminal domain"/>
    <property type="match status" value="1"/>
</dbReference>
<dbReference type="EC" id="2.7.13.3" evidence="3"/>
<keyword evidence="6 10" id="KW-0812">Transmembrane</keyword>